<protein>
    <submittedName>
        <fullName evidence="2">Uncharacterized protein</fullName>
    </submittedName>
</protein>
<comment type="caution">
    <text evidence="2">The sequence shown here is derived from an EMBL/GenBank/DDBJ whole genome shotgun (WGS) entry which is preliminary data.</text>
</comment>
<dbReference type="EMBL" id="QEIV01002723">
    <property type="protein sequence ID" value="PWZ92767.1"/>
    <property type="molecule type" value="Genomic_DNA"/>
</dbReference>
<name>A0A317Z1Q9_STAPS</name>
<keyword evidence="1" id="KW-0812">Transmembrane</keyword>
<keyword evidence="1" id="KW-1133">Transmembrane helix</keyword>
<organism evidence="2 3">
    <name type="scientific">Staphylococcus pseudintermedius</name>
    <dbReference type="NCBI Taxonomy" id="283734"/>
    <lineage>
        <taxon>Bacteria</taxon>
        <taxon>Bacillati</taxon>
        <taxon>Bacillota</taxon>
        <taxon>Bacilli</taxon>
        <taxon>Bacillales</taxon>
        <taxon>Staphylococcaceae</taxon>
        <taxon>Staphylococcus</taxon>
        <taxon>Staphylococcus intermedius group</taxon>
    </lineage>
</organism>
<dbReference type="AlphaFoldDB" id="A0A317Z1Q9"/>
<evidence type="ECO:0000313" key="3">
    <source>
        <dbReference type="Proteomes" id="UP000246351"/>
    </source>
</evidence>
<sequence length="64" mass="7551">MFFLTFLRLKLDMIKPILDYEDKMELWRNPKKYLSLMIVIPPLFVAVALNFYISLVIILSGCLV</sequence>
<reference evidence="2 3" key="1">
    <citation type="journal article" date="2018" name="Vet. Microbiol.">
        <title>Clonal diversity and geographic distribution of methicillin-resistant Staphylococcus pseudintermedius from Australian animals: Discovery of novel sequence types.</title>
        <authorList>
            <person name="Worthing K.A."/>
            <person name="Abraham S."/>
            <person name="Coombs G.W."/>
            <person name="Pang S."/>
            <person name="Saputra S."/>
            <person name="Jordan D."/>
            <person name="Trott D.J."/>
            <person name="Norris J.M."/>
        </authorList>
    </citation>
    <scope>NUCLEOTIDE SEQUENCE [LARGE SCALE GENOMIC DNA]</scope>
    <source>
        <strain evidence="2 3">ST71 3</strain>
    </source>
</reference>
<feature type="non-terminal residue" evidence="2">
    <location>
        <position position="64"/>
    </location>
</feature>
<feature type="transmembrane region" description="Helical" evidence="1">
    <location>
        <begin position="33"/>
        <end position="59"/>
    </location>
</feature>
<evidence type="ECO:0000313" key="2">
    <source>
        <dbReference type="EMBL" id="PWZ92767.1"/>
    </source>
</evidence>
<evidence type="ECO:0000256" key="1">
    <source>
        <dbReference type="SAM" id="Phobius"/>
    </source>
</evidence>
<proteinExistence type="predicted"/>
<keyword evidence="1" id="KW-0472">Membrane</keyword>
<accession>A0A317Z1Q9</accession>
<gene>
    <name evidence="2" type="ORF">DD924_20855</name>
</gene>
<dbReference type="Proteomes" id="UP000246351">
    <property type="component" value="Unassembled WGS sequence"/>
</dbReference>